<dbReference type="EMBL" id="JACWUN010000007">
    <property type="protein sequence ID" value="MBD1400502.1"/>
    <property type="molecule type" value="Genomic_DNA"/>
</dbReference>
<organism evidence="10 11">
    <name type="scientific">Pelovirga terrestris</name>
    <dbReference type="NCBI Taxonomy" id="2771352"/>
    <lineage>
        <taxon>Bacteria</taxon>
        <taxon>Pseudomonadati</taxon>
        <taxon>Thermodesulfobacteriota</taxon>
        <taxon>Desulfuromonadia</taxon>
        <taxon>Geobacterales</taxon>
        <taxon>Geobacteraceae</taxon>
        <taxon>Pelovirga</taxon>
    </lineage>
</organism>
<keyword evidence="11" id="KW-1185">Reference proteome</keyword>
<accession>A0A8J6UL36</accession>
<feature type="coiled-coil region" evidence="8">
    <location>
        <begin position="164"/>
        <end position="191"/>
    </location>
</feature>
<evidence type="ECO:0000256" key="6">
    <source>
        <dbReference type="ARBA" id="ARBA00023136"/>
    </source>
</evidence>
<evidence type="ECO:0000256" key="1">
    <source>
        <dbReference type="ARBA" id="ARBA00004442"/>
    </source>
</evidence>
<evidence type="ECO:0000313" key="11">
    <source>
        <dbReference type="Proteomes" id="UP000632828"/>
    </source>
</evidence>
<feature type="chain" id="PRO_5035297649" evidence="9">
    <location>
        <begin position="23"/>
        <end position="454"/>
    </location>
</feature>
<reference evidence="10" key="1">
    <citation type="submission" date="2020-09" db="EMBL/GenBank/DDBJ databases">
        <title>Pelobacter alkaliphilus sp. nov., a novel anaerobic arsenate-reducing bacterium from terrestrial mud volcano.</title>
        <authorList>
            <person name="Khomyakova M.A."/>
            <person name="Merkel A.Y."/>
            <person name="Slobodkin A.I."/>
        </authorList>
    </citation>
    <scope>NUCLEOTIDE SEQUENCE</scope>
    <source>
        <strain evidence="10">M08fum</strain>
    </source>
</reference>
<comment type="caution">
    <text evidence="10">The sequence shown here is derived from an EMBL/GenBank/DDBJ whole genome shotgun (WGS) entry which is preliminary data.</text>
</comment>
<dbReference type="GO" id="GO:0009279">
    <property type="term" value="C:cell outer membrane"/>
    <property type="evidence" value="ECO:0007669"/>
    <property type="project" value="UniProtKB-SubCell"/>
</dbReference>
<evidence type="ECO:0000256" key="5">
    <source>
        <dbReference type="ARBA" id="ARBA00022692"/>
    </source>
</evidence>
<evidence type="ECO:0000256" key="7">
    <source>
        <dbReference type="ARBA" id="ARBA00023237"/>
    </source>
</evidence>
<dbReference type="SUPFAM" id="SSF56954">
    <property type="entry name" value="Outer membrane efflux proteins (OEP)"/>
    <property type="match status" value="1"/>
</dbReference>
<dbReference type="Gene3D" id="1.20.1600.10">
    <property type="entry name" value="Outer membrane efflux proteins (OEP)"/>
    <property type="match status" value="1"/>
</dbReference>
<dbReference type="PANTHER" id="PTHR30026:SF21">
    <property type="entry name" value="SLR1270 PROTEIN"/>
    <property type="match status" value="1"/>
</dbReference>
<dbReference type="InterPro" id="IPR051906">
    <property type="entry name" value="TolC-like"/>
</dbReference>
<dbReference type="GO" id="GO:0015562">
    <property type="term" value="F:efflux transmembrane transporter activity"/>
    <property type="evidence" value="ECO:0007669"/>
    <property type="project" value="InterPro"/>
</dbReference>
<protein>
    <submittedName>
        <fullName evidence="10">TolC family protein</fullName>
    </submittedName>
</protein>
<evidence type="ECO:0000256" key="4">
    <source>
        <dbReference type="ARBA" id="ARBA00022452"/>
    </source>
</evidence>
<comment type="subcellular location">
    <subcellularLocation>
        <location evidence="1">Cell outer membrane</location>
    </subcellularLocation>
</comment>
<dbReference type="GO" id="GO:0015288">
    <property type="term" value="F:porin activity"/>
    <property type="evidence" value="ECO:0007669"/>
    <property type="project" value="TreeGrafter"/>
</dbReference>
<dbReference type="RefSeq" id="WP_191155088.1">
    <property type="nucleotide sequence ID" value="NZ_JACWUN010000007.1"/>
</dbReference>
<evidence type="ECO:0000256" key="9">
    <source>
        <dbReference type="SAM" id="SignalP"/>
    </source>
</evidence>
<sequence length="454" mass="50140">MPYMKALQVFLALLLVLSPWTAAFGAGAEVLTLEQSLSLARSANPVLEQAQARIAQARAAVKESRAAFWPQLEISLEYLRGDAPSAYLFKTIDAHQLPSQVDFNNPGRFDNWETGIQAQMNLYAGGRDRLRYQQSRLGLEQAHNEHTALVNQLEAAVIDTYLALQTAQTLMEIAQQSLAVVEREIELAQVRLAGGSLLRADLLSLQVRRAEAKSEIIRAGAHQQRLQAALAVLLDRDAHTPLHIASNSFTYEPPQDYAQALERALTHRAELTGSRLNLQSARLGHGVARSEYLPRLDLEARLYHDDSNLAYNADQLNWTLGARLSWELFAGFATSARTEKARSLVQQSLAADRHLRRDIELQVRKAWLGVEEAVAHQRVTVAAVTQAQEAFALVQTRFAGGAAAVTRYLEAELSLSRSRMAVAAAERDHLRALVELARTLGEGHFYAESTGGAQ</sequence>
<dbReference type="Pfam" id="PF02321">
    <property type="entry name" value="OEP"/>
    <property type="match status" value="2"/>
</dbReference>
<name>A0A8J6UL36_9BACT</name>
<keyword evidence="4" id="KW-1134">Transmembrane beta strand</keyword>
<dbReference type="PANTHER" id="PTHR30026">
    <property type="entry name" value="OUTER MEMBRANE PROTEIN TOLC"/>
    <property type="match status" value="1"/>
</dbReference>
<gene>
    <name evidence="10" type="ORF">ICT70_07445</name>
</gene>
<dbReference type="GO" id="GO:1990281">
    <property type="term" value="C:efflux pump complex"/>
    <property type="evidence" value="ECO:0007669"/>
    <property type="project" value="TreeGrafter"/>
</dbReference>
<evidence type="ECO:0000256" key="8">
    <source>
        <dbReference type="SAM" id="Coils"/>
    </source>
</evidence>
<keyword evidence="7" id="KW-0998">Cell outer membrane</keyword>
<proteinExistence type="inferred from homology"/>
<evidence type="ECO:0000256" key="2">
    <source>
        <dbReference type="ARBA" id="ARBA00007613"/>
    </source>
</evidence>
<keyword evidence="5" id="KW-0812">Transmembrane</keyword>
<dbReference type="Proteomes" id="UP000632828">
    <property type="component" value="Unassembled WGS sequence"/>
</dbReference>
<dbReference type="InterPro" id="IPR003423">
    <property type="entry name" value="OMP_efflux"/>
</dbReference>
<feature type="signal peptide" evidence="9">
    <location>
        <begin position="1"/>
        <end position="22"/>
    </location>
</feature>
<keyword evidence="6" id="KW-0472">Membrane</keyword>
<dbReference type="AlphaFoldDB" id="A0A8J6UL36"/>
<evidence type="ECO:0000313" key="10">
    <source>
        <dbReference type="EMBL" id="MBD1400502.1"/>
    </source>
</evidence>
<keyword evidence="8" id="KW-0175">Coiled coil</keyword>
<keyword evidence="3" id="KW-0813">Transport</keyword>
<evidence type="ECO:0000256" key="3">
    <source>
        <dbReference type="ARBA" id="ARBA00022448"/>
    </source>
</evidence>
<keyword evidence="9" id="KW-0732">Signal</keyword>
<comment type="similarity">
    <text evidence="2">Belongs to the outer membrane factor (OMF) (TC 1.B.17) family.</text>
</comment>